<dbReference type="AlphaFoldDB" id="A0A182FY51"/>
<name>A0A182FY51_ANOAL</name>
<keyword evidence="2" id="KW-1185">Reference proteome</keyword>
<evidence type="ECO:0000313" key="2">
    <source>
        <dbReference type="Proteomes" id="UP000069272"/>
    </source>
</evidence>
<proteinExistence type="predicted"/>
<reference evidence="1" key="2">
    <citation type="submission" date="2022-08" db="UniProtKB">
        <authorList>
            <consortium name="EnsemblMetazoa"/>
        </authorList>
    </citation>
    <scope>IDENTIFICATION</scope>
    <source>
        <strain evidence="1">STECLA/ALBI9_A</strain>
    </source>
</reference>
<organism evidence="1 2">
    <name type="scientific">Anopheles albimanus</name>
    <name type="common">New world malaria mosquito</name>
    <dbReference type="NCBI Taxonomy" id="7167"/>
    <lineage>
        <taxon>Eukaryota</taxon>
        <taxon>Metazoa</taxon>
        <taxon>Ecdysozoa</taxon>
        <taxon>Arthropoda</taxon>
        <taxon>Hexapoda</taxon>
        <taxon>Insecta</taxon>
        <taxon>Pterygota</taxon>
        <taxon>Neoptera</taxon>
        <taxon>Endopterygota</taxon>
        <taxon>Diptera</taxon>
        <taxon>Nematocera</taxon>
        <taxon>Culicoidea</taxon>
        <taxon>Culicidae</taxon>
        <taxon>Anophelinae</taxon>
        <taxon>Anopheles</taxon>
    </lineage>
</organism>
<sequence length="112" mass="13436">MYKQRLSKYCSSCYELLVKFYKVISLLLYFKLVILILRYLKIHKSTYSNRNNYPFSPQNLQRSSVISCNLVLFLPFPWYLSLLKNAQPLDMMLEYLVIFCFFVLIAFVSQTF</sequence>
<dbReference type="EnsemblMetazoa" id="AALB014557-RA">
    <property type="protein sequence ID" value="AALB014557-PA"/>
    <property type="gene ID" value="AALB014557"/>
</dbReference>
<reference evidence="1 2" key="1">
    <citation type="journal article" date="2017" name="G3 (Bethesda)">
        <title>The Physical Genome Mapping of Anopheles albimanus Corrected Scaffold Misassemblies and Identified Interarm Rearrangements in Genus Anopheles.</title>
        <authorList>
            <person name="Artemov G.N."/>
            <person name="Peery A.N."/>
            <person name="Jiang X."/>
            <person name="Tu Z."/>
            <person name="Stegniy V.N."/>
            <person name="Sharakhova M.V."/>
            <person name="Sharakhov I.V."/>
        </authorList>
    </citation>
    <scope>NUCLEOTIDE SEQUENCE [LARGE SCALE GENOMIC DNA]</scope>
    <source>
        <strain evidence="1 2">ALBI9_A</strain>
    </source>
</reference>
<accession>A0A182FY51</accession>
<protein>
    <submittedName>
        <fullName evidence="1">Uncharacterized protein</fullName>
    </submittedName>
</protein>
<evidence type="ECO:0000313" key="1">
    <source>
        <dbReference type="EnsemblMetazoa" id="AALB014557-PA"/>
    </source>
</evidence>
<dbReference type="Proteomes" id="UP000069272">
    <property type="component" value="Chromosome 3L"/>
</dbReference>
<dbReference type="VEuPathDB" id="VectorBase:AALB014557"/>